<dbReference type="AlphaFoldDB" id="A0A2T3JMJ6"/>
<dbReference type="EMBL" id="PYMJ01000004">
    <property type="protein sequence ID" value="PSU50245.1"/>
    <property type="molecule type" value="Genomic_DNA"/>
</dbReference>
<dbReference type="Proteomes" id="UP000240987">
    <property type="component" value="Unassembled WGS sequence"/>
</dbReference>
<keyword evidence="2" id="KW-1185">Reference proteome</keyword>
<reference evidence="1 2" key="1">
    <citation type="submission" date="2018-01" db="EMBL/GenBank/DDBJ databases">
        <title>Whole genome sequencing of Histamine producing bacteria.</title>
        <authorList>
            <person name="Butler K."/>
        </authorList>
    </citation>
    <scope>NUCLEOTIDE SEQUENCE [LARGE SCALE GENOMIC DNA]</scope>
    <source>
        <strain evidence="1 2">JCM 12947</strain>
    </source>
</reference>
<organism evidence="1 2">
    <name type="scientific">Photobacterium frigidiphilum</name>
    <dbReference type="NCBI Taxonomy" id="264736"/>
    <lineage>
        <taxon>Bacteria</taxon>
        <taxon>Pseudomonadati</taxon>
        <taxon>Pseudomonadota</taxon>
        <taxon>Gammaproteobacteria</taxon>
        <taxon>Vibrionales</taxon>
        <taxon>Vibrionaceae</taxon>
        <taxon>Photobacterium</taxon>
    </lineage>
</organism>
<dbReference type="RefSeq" id="WP_107241857.1">
    <property type="nucleotide sequence ID" value="NZ_PYMJ01000004.1"/>
</dbReference>
<protein>
    <submittedName>
        <fullName evidence="1">Uncharacterized protein</fullName>
    </submittedName>
</protein>
<comment type="caution">
    <text evidence="1">The sequence shown here is derived from an EMBL/GenBank/DDBJ whole genome shotgun (WGS) entry which is preliminary data.</text>
</comment>
<sequence>MKNLLLIIPVVFLLIGCGGGGGGGDDASTSNPDSPADSAAANDESSAKFESLVVPDGFNFKSSYPVSIVIDLNETETMFLSVYGKYSIDATGTPVPDANSRIIAGEIKNGNFKGTITATSQLKSLLIEAWYVDSTQEPFRETVSLPAEQVNITN</sequence>
<name>A0A2T3JMJ6_9GAMM</name>
<evidence type="ECO:0000313" key="1">
    <source>
        <dbReference type="EMBL" id="PSU50245.1"/>
    </source>
</evidence>
<gene>
    <name evidence="1" type="ORF">C9J12_05810</name>
</gene>
<dbReference type="PROSITE" id="PS51257">
    <property type="entry name" value="PROKAR_LIPOPROTEIN"/>
    <property type="match status" value="1"/>
</dbReference>
<evidence type="ECO:0000313" key="2">
    <source>
        <dbReference type="Proteomes" id="UP000240987"/>
    </source>
</evidence>
<proteinExistence type="predicted"/>
<dbReference type="OrthoDB" id="5829448at2"/>
<accession>A0A2T3JMJ6</accession>